<dbReference type="PIRSF" id="PIRSF006171">
    <property type="entry name" value="RR_citrat_malat"/>
    <property type="match status" value="1"/>
</dbReference>
<dbReference type="PANTHER" id="PTHR45526:SF1">
    <property type="entry name" value="TRANSCRIPTIONAL REGULATORY PROTEIN DCUR-RELATED"/>
    <property type="match status" value="1"/>
</dbReference>
<keyword evidence="8 9" id="KW-0804">Transcription</keyword>
<evidence type="ECO:0000256" key="9">
    <source>
        <dbReference type="PIRNR" id="PIRNR006171"/>
    </source>
</evidence>
<dbReference type="Gene3D" id="3.40.50.2300">
    <property type="match status" value="1"/>
</dbReference>
<dbReference type="InterPro" id="IPR001789">
    <property type="entry name" value="Sig_transdc_resp-reg_receiver"/>
</dbReference>
<dbReference type="SUPFAM" id="SSF52172">
    <property type="entry name" value="CheY-like"/>
    <property type="match status" value="1"/>
</dbReference>
<evidence type="ECO:0000256" key="5">
    <source>
        <dbReference type="ARBA" id="ARBA00023015"/>
    </source>
</evidence>
<reference evidence="13 14" key="1">
    <citation type="submission" date="2022-02" db="EMBL/GenBank/DDBJ databases">
        <title>Paenibacillus sp. MBLB1776 Whole Genome Shotgun Sequencing.</title>
        <authorList>
            <person name="Hwang C.Y."/>
            <person name="Cho E.-S."/>
            <person name="Seo M.-J."/>
        </authorList>
    </citation>
    <scope>NUCLEOTIDE SEQUENCE [LARGE SCALE GENOMIC DNA]</scope>
    <source>
        <strain evidence="13 14">MBLB1776</strain>
    </source>
</reference>
<protein>
    <recommendedName>
        <fullName evidence="9">Transcriptional regulatory protein</fullName>
    </recommendedName>
</protein>
<keyword evidence="2 9" id="KW-0963">Cytoplasm</keyword>
<feature type="domain" description="Response regulatory" evidence="12">
    <location>
        <begin position="7"/>
        <end position="123"/>
    </location>
</feature>
<keyword evidence="7 9" id="KW-0010">Activator</keyword>
<keyword evidence="14" id="KW-1185">Reference proteome</keyword>
<dbReference type="Proteomes" id="UP001305702">
    <property type="component" value="Chromosome"/>
</dbReference>
<dbReference type="InterPro" id="IPR024187">
    <property type="entry name" value="Sig_transdc_resp-reg_cit/mal"/>
</dbReference>
<organism evidence="13 14">
    <name type="scientific">Paenibacillus aurantius</name>
    <dbReference type="NCBI Taxonomy" id="2918900"/>
    <lineage>
        <taxon>Bacteria</taxon>
        <taxon>Bacillati</taxon>
        <taxon>Bacillota</taxon>
        <taxon>Bacilli</taxon>
        <taxon>Bacillales</taxon>
        <taxon>Paenibacillaceae</taxon>
        <taxon>Paenibacillus</taxon>
    </lineage>
</organism>
<evidence type="ECO:0000256" key="6">
    <source>
        <dbReference type="ARBA" id="ARBA00023125"/>
    </source>
</evidence>
<dbReference type="KEGG" id="paun:MJA45_25185"/>
<evidence type="ECO:0000256" key="1">
    <source>
        <dbReference type="ARBA" id="ARBA00004496"/>
    </source>
</evidence>
<dbReference type="Pfam" id="PF20714">
    <property type="entry name" value="HTH_64"/>
    <property type="match status" value="1"/>
</dbReference>
<evidence type="ECO:0000259" key="12">
    <source>
        <dbReference type="PROSITE" id="PS50110"/>
    </source>
</evidence>
<accession>A0AA96LF07</accession>
<evidence type="ECO:0000256" key="3">
    <source>
        <dbReference type="ARBA" id="ARBA00022553"/>
    </source>
</evidence>
<dbReference type="InterPro" id="IPR036388">
    <property type="entry name" value="WH-like_DNA-bd_sf"/>
</dbReference>
<dbReference type="RefSeq" id="WP_315604650.1">
    <property type="nucleotide sequence ID" value="NZ_CP130318.1"/>
</dbReference>
<dbReference type="InterPro" id="IPR011006">
    <property type="entry name" value="CheY-like_superfamily"/>
</dbReference>
<dbReference type="GO" id="GO:0005737">
    <property type="term" value="C:cytoplasm"/>
    <property type="evidence" value="ECO:0007669"/>
    <property type="project" value="UniProtKB-SubCell"/>
</dbReference>
<evidence type="ECO:0000313" key="13">
    <source>
        <dbReference type="EMBL" id="WNQ10876.1"/>
    </source>
</evidence>
<feature type="compositionally biased region" description="Low complexity" evidence="11">
    <location>
        <begin position="152"/>
        <end position="174"/>
    </location>
</feature>
<evidence type="ECO:0000256" key="11">
    <source>
        <dbReference type="SAM" id="MobiDB-lite"/>
    </source>
</evidence>
<dbReference type="CDD" id="cd19925">
    <property type="entry name" value="REC_citrate_TCS"/>
    <property type="match status" value="1"/>
</dbReference>
<proteinExistence type="predicted"/>
<dbReference type="InterPro" id="IPR048714">
    <property type="entry name" value="DpiA-like_HTH"/>
</dbReference>
<dbReference type="Gene3D" id="1.10.10.10">
    <property type="entry name" value="Winged helix-like DNA-binding domain superfamily/Winged helix DNA-binding domain"/>
    <property type="match status" value="1"/>
</dbReference>
<dbReference type="AlphaFoldDB" id="A0AA96LF07"/>
<dbReference type="PROSITE" id="PS50110">
    <property type="entry name" value="RESPONSE_REGULATORY"/>
    <property type="match status" value="1"/>
</dbReference>
<feature type="modified residue" description="4-aspartylphosphate" evidence="10">
    <location>
        <position position="58"/>
    </location>
</feature>
<keyword evidence="3 10" id="KW-0597">Phosphoprotein</keyword>
<evidence type="ECO:0000313" key="14">
    <source>
        <dbReference type="Proteomes" id="UP001305702"/>
    </source>
</evidence>
<evidence type="ECO:0000256" key="7">
    <source>
        <dbReference type="ARBA" id="ARBA00023159"/>
    </source>
</evidence>
<name>A0AA96LF07_9BACL</name>
<keyword evidence="4 9" id="KW-0902">Two-component regulatory system</keyword>
<evidence type="ECO:0000256" key="4">
    <source>
        <dbReference type="ARBA" id="ARBA00023012"/>
    </source>
</evidence>
<evidence type="ECO:0000256" key="10">
    <source>
        <dbReference type="PROSITE-ProRule" id="PRU00169"/>
    </source>
</evidence>
<dbReference type="SMART" id="SM00448">
    <property type="entry name" value="REC"/>
    <property type="match status" value="1"/>
</dbReference>
<dbReference type="InterPro" id="IPR036390">
    <property type="entry name" value="WH_DNA-bd_sf"/>
</dbReference>
<keyword evidence="5 9" id="KW-0805">Transcription regulation</keyword>
<comment type="subcellular location">
    <subcellularLocation>
        <location evidence="1 9">Cytoplasm</location>
    </subcellularLocation>
</comment>
<dbReference type="GO" id="GO:0000156">
    <property type="term" value="F:phosphorelay response regulator activity"/>
    <property type="evidence" value="ECO:0007669"/>
    <property type="project" value="TreeGrafter"/>
</dbReference>
<dbReference type="GO" id="GO:0003677">
    <property type="term" value="F:DNA binding"/>
    <property type="evidence" value="ECO:0007669"/>
    <property type="project" value="UniProtKB-KW"/>
</dbReference>
<dbReference type="EMBL" id="CP130318">
    <property type="protein sequence ID" value="WNQ10876.1"/>
    <property type="molecule type" value="Genomic_DNA"/>
</dbReference>
<gene>
    <name evidence="13" type="ORF">MJA45_25185</name>
</gene>
<evidence type="ECO:0000256" key="2">
    <source>
        <dbReference type="ARBA" id="ARBA00022490"/>
    </source>
</evidence>
<dbReference type="PANTHER" id="PTHR45526">
    <property type="entry name" value="TRANSCRIPTIONAL REGULATORY PROTEIN DPIA"/>
    <property type="match status" value="1"/>
</dbReference>
<keyword evidence="6 9" id="KW-0238">DNA-binding</keyword>
<evidence type="ECO:0000256" key="8">
    <source>
        <dbReference type="ARBA" id="ARBA00023163"/>
    </source>
</evidence>
<dbReference type="InterPro" id="IPR051271">
    <property type="entry name" value="2C-system_Tx_regulators"/>
</dbReference>
<dbReference type="Pfam" id="PF00072">
    <property type="entry name" value="Response_reg"/>
    <property type="match status" value="1"/>
</dbReference>
<sequence length="250" mass="27740">MEGKWVEVVLIEDDPMVRQVNREFVERVPGFRVVGAAGNGVEGLQLVRELRPSLVLLDVFMPQQDGLETLRRIRQEAVETDVIVITAARDEATIREMMRGGAADYILKPFKFERVKESLERYLRLHAGLKEAEAFSQEELDAVLHGRREARPSVSGGSPASPAAGAKGPALPLPEELPKGLNAQTLKQIAGFLERTNEPVSAEEAADGVGIARVTARRYLEYLEKTGWVALDIRYGGVGRPVNRYLLQKR</sequence>
<feature type="region of interest" description="Disordered" evidence="11">
    <location>
        <begin position="148"/>
        <end position="177"/>
    </location>
</feature>
<dbReference type="SUPFAM" id="SSF46785">
    <property type="entry name" value="Winged helix' DNA-binding domain"/>
    <property type="match status" value="1"/>
</dbReference>
<dbReference type="GO" id="GO:0003700">
    <property type="term" value="F:DNA-binding transcription factor activity"/>
    <property type="evidence" value="ECO:0007669"/>
    <property type="project" value="InterPro"/>
</dbReference>